<protein>
    <submittedName>
        <fullName evidence="1">Uncharacterized protein</fullName>
    </submittedName>
</protein>
<dbReference type="HOGENOM" id="CLU_1338760_0_0_1"/>
<dbReference type="EMBL" id="GL733969">
    <property type="protein sequence ID" value="EFX61942.1"/>
    <property type="molecule type" value="Genomic_DNA"/>
</dbReference>
<dbReference type="PhylomeDB" id="E9I239"/>
<name>E9I239_DAPPU</name>
<reference evidence="1 2" key="1">
    <citation type="journal article" date="2011" name="Science">
        <title>The ecoresponsive genome of Daphnia pulex.</title>
        <authorList>
            <person name="Colbourne J.K."/>
            <person name="Pfrender M.E."/>
            <person name="Gilbert D."/>
            <person name="Thomas W.K."/>
            <person name="Tucker A."/>
            <person name="Oakley T.H."/>
            <person name="Tokishita S."/>
            <person name="Aerts A."/>
            <person name="Arnold G.J."/>
            <person name="Basu M.K."/>
            <person name="Bauer D.J."/>
            <person name="Caceres C.E."/>
            <person name="Carmel L."/>
            <person name="Casola C."/>
            <person name="Choi J.H."/>
            <person name="Detter J.C."/>
            <person name="Dong Q."/>
            <person name="Dusheyko S."/>
            <person name="Eads B.D."/>
            <person name="Frohlich T."/>
            <person name="Geiler-Samerotte K.A."/>
            <person name="Gerlach D."/>
            <person name="Hatcher P."/>
            <person name="Jogdeo S."/>
            <person name="Krijgsveld J."/>
            <person name="Kriventseva E.V."/>
            <person name="Kultz D."/>
            <person name="Laforsch C."/>
            <person name="Lindquist E."/>
            <person name="Lopez J."/>
            <person name="Manak J.R."/>
            <person name="Muller J."/>
            <person name="Pangilinan J."/>
            <person name="Patwardhan R.P."/>
            <person name="Pitluck S."/>
            <person name="Pritham E.J."/>
            <person name="Rechtsteiner A."/>
            <person name="Rho M."/>
            <person name="Rogozin I.B."/>
            <person name="Sakarya O."/>
            <person name="Salamov A."/>
            <person name="Schaack S."/>
            <person name="Shapiro H."/>
            <person name="Shiga Y."/>
            <person name="Skalitzky C."/>
            <person name="Smith Z."/>
            <person name="Souvorov A."/>
            <person name="Sung W."/>
            <person name="Tang Z."/>
            <person name="Tsuchiya D."/>
            <person name="Tu H."/>
            <person name="Vos H."/>
            <person name="Wang M."/>
            <person name="Wolf Y.I."/>
            <person name="Yamagata H."/>
            <person name="Yamada T."/>
            <person name="Ye Y."/>
            <person name="Shaw J.R."/>
            <person name="Andrews J."/>
            <person name="Crease T.J."/>
            <person name="Tang H."/>
            <person name="Lucas S.M."/>
            <person name="Robertson H.M."/>
            <person name="Bork P."/>
            <person name="Koonin E.V."/>
            <person name="Zdobnov E.M."/>
            <person name="Grigoriev I.V."/>
            <person name="Lynch M."/>
            <person name="Boore J.L."/>
        </authorList>
    </citation>
    <scope>NUCLEOTIDE SEQUENCE [LARGE SCALE GENOMIC DNA]</scope>
</reference>
<dbReference type="OrthoDB" id="6349245at2759"/>
<dbReference type="AlphaFoldDB" id="E9I239"/>
<dbReference type="KEGG" id="dpx:DAPPUDRAFT_337772"/>
<dbReference type="InParanoid" id="E9I239"/>
<proteinExistence type="predicted"/>
<accession>E9I239</accession>
<dbReference type="InterPro" id="IPR018247">
    <property type="entry name" value="EF_Hand_1_Ca_BS"/>
</dbReference>
<dbReference type="PROSITE" id="PS00018">
    <property type="entry name" value="EF_HAND_1"/>
    <property type="match status" value="1"/>
</dbReference>
<evidence type="ECO:0000313" key="1">
    <source>
        <dbReference type="EMBL" id="EFX61942.1"/>
    </source>
</evidence>
<keyword evidence="2" id="KW-1185">Reference proteome</keyword>
<sequence>MANNGFSVPKRVNEQGMRFNDEQFKGSYPMIGHPCGSVSTSLSFHLVSTNQVGLSGEEVELVVMVPEHWVDTDFRSFLYPKPDFHINGLYPWDWTLVCFKKRRHPDVTFVEYEVMDVMTECRPVVMTNVLDQHKKPIQISKVLECVQAARRVHQFNYQKSVNVPEVASHGDDEDNGGKLEKNEVISLVKQRTKSIVEALENYREL</sequence>
<dbReference type="Proteomes" id="UP000000305">
    <property type="component" value="Unassembled WGS sequence"/>
</dbReference>
<organism evidence="1 2">
    <name type="scientific">Daphnia pulex</name>
    <name type="common">Water flea</name>
    <dbReference type="NCBI Taxonomy" id="6669"/>
    <lineage>
        <taxon>Eukaryota</taxon>
        <taxon>Metazoa</taxon>
        <taxon>Ecdysozoa</taxon>
        <taxon>Arthropoda</taxon>
        <taxon>Crustacea</taxon>
        <taxon>Branchiopoda</taxon>
        <taxon>Diplostraca</taxon>
        <taxon>Cladocera</taxon>
        <taxon>Anomopoda</taxon>
        <taxon>Daphniidae</taxon>
        <taxon>Daphnia</taxon>
    </lineage>
</organism>
<gene>
    <name evidence="1" type="ORF">DAPPUDRAFT_337772</name>
</gene>
<evidence type="ECO:0000313" key="2">
    <source>
        <dbReference type="Proteomes" id="UP000000305"/>
    </source>
</evidence>